<evidence type="ECO:0000256" key="7">
    <source>
        <dbReference type="ARBA" id="ARBA00023004"/>
    </source>
</evidence>
<accession>A0A2S7IKD4</accession>
<dbReference type="InterPro" id="IPR036909">
    <property type="entry name" value="Cyt_c-like_dom_sf"/>
</dbReference>
<sequence length="701" mass="77751">MTRFPRWLLLLGLAIPFFNHTEPGTDYSEWNTYGGHADASRYSSLTQITPENVSKLQLAWEYHTGQPGQMQCQPIAINGTLYFTTANINVVAVEGATGKERWRTDLSEYWKGENAWAGTNRGVTYWKEDEDQRIFVSAGPNLFCLDARTGKPVESFGSQGKIDLQEDLDYDQKSFFIVSNTPGIIYKDVIIMGMRLSEGLDAAPGHIRAYDVRTGKRRWIFHTIPKAGEFGYDTWQDKRTLPFIGGVNNWAGMSLDEKRGIVYVPTGSATYDFYGGYRKGKNLFANCIIALDAATGKRIWHYQTVHHDLWDRDLPANPNLVTFQKDGKLVEAVAQITKHGFVFVLDRATGKPIYPIPEKSVPMTSELAGEQTWPTQPMPSWPEPFMRQAFHEKDIIDLSNEHHTEILQRFRTLKNGANTMWEPPSRQGGILFPGFDGGGEWGGAAFDPESQYLYVNANEMPWTVTMVENKPTGNAGQQLYASNCANCHGLDRKGNGSIPAIDQVEAKYKPSDLATLLKTGRGGMPSFNHLSESNRNELVAFLLKKRSEKKEVEAKTLALTPPYLMTGYSRFITKDGYPGIKPPWGTLNAIDLNTGKIAWKVPLGEYAALKAKGIPATGTENYGGPAVTAGGVLFIAATKDEKFRAFDKKTGRLLWETSLPAAGYATPCVYQVNGKQYVVIAAGGNKVGTKPGDSYLAFALP</sequence>
<keyword evidence="5 9" id="KW-0732">Signal</keyword>
<dbReference type="InterPro" id="IPR009056">
    <property type="entry name" value="Cyt_c-like_dom"/>
</dbReference>
<comment type="similarity">
    <text evidence="2">Belongs to the bacterial PQQ dehydrogenase family.</text>
</comment>
<keyword evidence="6" id="KW-0560">Oxidoreductase</keyword>
<dbReference type="EMBL" id="PTRA01000001">
    <property type="protein sequence ID" value="PQA58135.1"/>
    <property type="molecule type" value="Genomic_DNA"/>
</dbReference>
<evidence type="ECO:0000256" key="2">
    <source>
        <dbReference type="ARBA" id="ARBA00008156"/>
    </source>
</evidence>
<organism evidence="11 12">
    <name type="scientific">Siphonobacter curvatus</name>
    <dbReference type="NCBI Taxonomy" id="2094562"/>
    <lineage>
        <taxon>Bacteria</taxon>
        <taxon>Pseudomonadati</taxon>
        <taxon>Bacteroidota</taxon>
        <taxon>Cytophagia</taxon>
        <taxon>Cytophagales</taxon>
        <taxon>Cytophagaceae</taxon>
        <taxon>Siphonobacter</taxon>
    </lineage>
</organism>
<feature type="chain" id="PRO_5015522921" evidence="9">
    <location>
        <begin position="22"/>
        <end position="701"/>
    </location>
</feature>
<dbReference type="InterPro" id="IPR011047">
    <property type="entry name" value="Quinoprotein_ADH-like_sf"/>
</dbReference>
<dbReference type="OrthoDB" id="9794322at2"/>
<name>A0A2S7IKD4_9BACT</name>
<dbReference type="PANTHER" id="PTHR32303">
    <property type="entry name" value="QUINOPROTEIN ALCOHOL DEHYDROGENASE (CYTOCHROME C)"/>
    <property type="match status" value="1"/>
</dbReference>
<dbReference type="Proteomes" id="UP000239590">
    <property type="component" value="Unassembled WGS sequence"/>
</dbReference>
<dbReference type="InterPro" id="IPR018391">
    <property type="entry name" value="PQQ_b-propeller_rpt"/>
</dbReference>
<dbReference type="GO" id="GO:0046872">
    <property type="term" value="F:metal ion binding"/>
    <property type="evidence" value="ECO:0007669"/>
    <property type="project" value="UniProtKB-KW"/>
</dbReference>
<reference evidence="12" key="1">
    <citation type="submission" date="2018-02" db="EMBL/GenBank/DDBJ databases">
        <title>Genome sequencing of Solimonas sp. HR-BB.</title>
        <authorList>
            <person name="Lee Y."/>
            <person name="Jeon C.O."/>
        </authorList>
    </citation>
    <scope>NUCLEOTIDE SEQUENCE [LARGE SCALE GENOMIC DNA]</scope>
    <source>
        <strain evidence="12">HR-U</strain>
    </source>
</reference>
<dbReference type="GO" id="GO:0020037">
    <property type="term" value="F:heme binding"/>
    <property type="evidence" value="ECO:0007669"/>
    <property type="project" value="InterPro"/>
</dbReference>
<dbReference type="Pfam" id="PF01011">
    <property type="entry name" value="PQQ"/>
    <property type="match status" value="2"/>
</dbReference>
<dbReference type="AlphaFoldDB" id="A0A2S7IKD4"/>
<dbReference type="SMART" id="SM00564">
    <property type="entry name" value="PQQ"/>
    <property type="match status" value="5"/>
</dbReference>
<evidence type="ECO:0000256" key="3">
    <source>
        <dbReference type="ARBA" id="ARBA00022617"/>
    </source>
</evidence>
<dbReference type="InterPro" id="IPR002372">
    <property type="entry name" value="PQQ_rpt_dom"/>
</dbReference>
<dbReference type="Gene3D" id="2.140.10.10">
    <property type="entry name" value="Quinoprotein alcohol dehydrogenase-like superfamily"/>
    <property type="match status" value="2"/>
</dbReference>
<comment type="caution">
    <text evidence="11">The sequence shown here is derived from an EMBL/GenBank/DDBJ whole genome shotgun (WGS) entry which is preliminary data.</text>
</comment>
<dbReference type="GO" id="GO:0048038">
    <property type="term" value="F:quinone binding"/>
    <property type="evidence" value="ECO:0007669"/>
    <property type="project" value="InterPro"/>
</dbReference>
<dbReference type="PROSITE" id="PS51007">
    <property type="entry name" value="CYTC"/>
    <property type="match status" value="1"/>
</dbReference>
<feature type="domain" description="Cytochrome c" evidence="10">
    <location>
        <begin position="471"/>
        <end position="546"/>
    </location>
</feature>
<keyword evidence="3 8" id="KW-0349">Heme</keyword>
<dbReference type="GO" id="GO:0009055">
    <property type="term" value="F:electron transfer activity"/>
    <property type="evidence" value="ECO:0007669"/>
    <property type="project" value="InterPro"/>
</dbReference>
<dbReference type="SUPFAM" id="SSF50998">
    <property type="entry name" value="Quinoprotein alcohol dehydrogenase-like"/>
    <property type="match status" value="1"/>
</dbReference>
<gene>
    <name evidence="11" type="ORF">C5O19_00140</name>
</gene>
<dbReference type="GO" id="GO:0008876">
    <property type="term" value="F:quinoprotein glucose dehydrogenase activity"/>
    <property type="evidence" value="ECO:0007669"/>
    <property type="project" value="TreeGrafter"/>
</dbReference>
<feature type="signal peptide" evidence="9">
    <location>
        <begin position="1"/>
        <end position="21"/>
    </location>
</feature>
<keyword evidence="7 8" id="KW-0408">Iron</keyword>
<keyword evidence="12" id="KW-1185">Reference proteome</keyword>
<evidence type="ECO:0000259" key="10">
    <source>
        <dbReference type="PROSITE" id="PS51007"/>
    </source>
</evidence>
<dbReference type="RefSeq" id="WP_104709391.1">
    <property type="nucleotide sequence ID" value="NZ_PTRA01000001.1"/>
</dbReference>
<evidence type="ECO:0000256" key="8">
    <source>
        <dbReference type="PROSITE-ProRule" id="PRU00433"/>
    </source>
</evidence>
<dbReference type="PANTHER" id="PTHR32303:SF4">
    <property type="entry name" value="QUINOPROTEIN GLUCOSE DEHYDROGENASE"/>
    <property type="match status" value="1"/>
</dbReference>
<dbReference type="GO" id="GO:0016020">
    <property type="term" value="C:membrane"/>
    <property type="evidence" value="ECO:0007669"/>
    <property type="project" value="InterPro"/>
</dbReference>
<proteinExistence type="inferred from homology"/>
<evidence type="ECO:0000256" key="6">
    <source>
        <dbReference type="ARBA" id="ARBA00023002"/>
    </source>
</evidence>
<protein>
    <submittedName>
        <fullName evidence="11">Pyrrolo-quinoline quinone</fullName>
    </submittedName>
</protein>
<evidence type="ECO:0000256" key="9">
    <source>
        <dbReference type="SAM" id="SignalP"/>
    </source>
</evidence>
<dbReference type="SUPFAM" id="SSF46626">
    <property type="entry name" value="Cytochrome c"/>
    <property type="match status" value="1"/>
</dbReference>
<evidence type="ECO:0000313" key="12">
    <source>
        <dbReference type="Proteomes" id="UP000239590"/>
    </source>
</evidence>
<evidence type="ECO:0000313" key="11">
    <source>
        <dbReference type="EMBL" id="PQA58135.1"/>
    </source>
</evidence>
<dbReference type="CDD" id="cd10280">
    <property type="entry name" value="PQQ_mGDH"/>
    <property type="match status" value="1"/>
</dbReference>
<keyword evidence="4 8" id="KW-0479">Metal-binding</keyword>
<comment type="cofactor">
    <cofactor evidence="1">
        <name>pyrroloquinoline quinone</name>
        <dbReference type="ChEBI" id="CHEBI:58442"/>
    </cofactor>
</comment>
<evidence type="ECO:0000256" key="4">
    <source>
        <dbReference type="ARBA" id="ARBA00022723"/>
    </source>
</evidence>
<evidence type="ECO:0000256" key="5">
    <source>
        <dbReference type="ARBA" id="ARBA00022729"/>
    </source>
</evidence>
<evidence type="ECO:0000256" key="1">
    <source>
        <dbReference type="ARBA" id="ARBA00001931"/>
    </source>
</evidence>
<dbReference type="InterPro" id="IPR017511">
    <property type="entry name" value="PQQ_mDH"/>
</dbReference>